<feature type="region of interest" description="Disordered" evidence="1">
    <location>
        <begin position="1"/>
        <end position="38"/>
    </location>
</feature>
<comment type="caution">
    <text evidence="2">The sequence shown here is derived from an EMBL/GenBank/DDBJ whole genome shotgun (WGS) entry which is preliminary data.</text>
</comment>
<dbReference type="EMBL" id="RJVU01072345">
    <property type="protein sequence ID" value="ROI37096.1"/>
    <property type="molecule type" value="Genomic_DNA"/>
</dbReference>
<sequence>MKHHVNRRSARTVCSGSETGEHRTDHIPISQKHKRGAKSPALATEIQGALNHTELESRKTRQWSKPPATSTPAHKLRFIMRVETVNLRCVEQSPDRSKRYLDKE</sequence>
<dbReference type="Proteomes" id="UP000281406">
    <property type="component" value="Unassembled WGS sequence"/>
</dbReference>
<dbReference type="AlphaFoldDB" id="A0A3N0XIY4"/>
<name>A0A3N0XIY4_ANAGA</name>
<proteinExistence type="predicted"/>
<organism evidence="2 3">
    <name type="scientific">Anabarilius grahami</name>
    <name type="common">Kanglang fish</name>
    <name type="synonym">Barilius grahami</name>
    <dbReference type="NCBI Taxonomy" id="495550"/>
    <lineage>
        <taxon>Eukaryota</taxon>
        <taxon>Metazoa</taxon>
        <taxon>Chordata</taxon>
        <taxon>Craniata</taxon>
        <taxon>Vertebrata</taxon>
        <taxon>Euteleostomi</taxon>
        <taxon>Actinopterygii</taxon>
        <taxon>Neopterygii</taxon>
        <taxon>Teleostei</taxon>
        <taxon>Ostariophysi</taxon>
        <taxon>Cypriniformes</taxon>
        <taxon>Xenocyprididae</taxon>
        <taxon>Xenocypridinae</taxon>
        <taxon>Xenocypridinae incertae sedis</taxon>
        <taxon>Anabarilius</taxon>
    </lineage>
</organism>
<accession>A0A3N0XIY4</accession>
<keyword evidence="3" id="KW-1185">Reference proteome</keyword>
<feature type="compositionally biased region" description="Basic residues" evidence="1">
    <location>
        <begin position="1"/>
        <end position="10"/>
    </location>
</feature>
<protein>
    <submittedName>
        <fullName evidence="2">Uncharacterized protein</fullName>
    </submittedName>
</protein>
<evidence type="ECO:0000313" key="2">
    <source>
        <dbReference type="EMBL" id="ROI37096.1"/>
    </source>
</evidence>
<gene>
    <name evidence="2" type="ORF">DPX16_3034</name>
</gene>
<evidence type="ECO:0000256" key="1">
    <source>
        <dbReference type="SAM" id="MobiDB-lite"/>
    </source>
</evidence>
<evidence type="ECO:0000313" key="3">
    <source>
        <dbReference type="Proteomes" id="UP000281406"/>
    </source>
</evidence>
<reference evidence="2 3" key="1">
    <citation type="submission" date="2018-10" db="EMBL/GenBank/DDBJ databases">
        <title>Genome assembly for a Yunnan-Guizhou Plateau 3E fish, Anabarilius grahami (Regan), and its evolutionary and genetic applications.</title>
        <authorList>
            <person name="Jiang W."/>
        </authorList>
    </citation>
    <scope>NUCLEOTIDE SEQUENCE [LARGE SCALE GENOMIC DNA]</scope>
    <source>
        <strain evidence="2">AG-KIZ</strain>
        <tissue evidence="2">Muscle</tissue>
    </source>
</reference>